<dbReference type="EMBL" id="JASBWR010000164">
    <property type="protein sequence ID" value="KAJ9090683.1"/>
    <property type="molecule type" value="Genomic_DNA"/>
</dbReference>
<name>A0ACC2UUF2_9TREE</name>
<dbReference type="Proteomes" id="UP001241377">
    <property type="component" value="Unassembled WGS sequence"/>
</dbReference>
<accession>A0ACC2UUF2</accession>
<keyword evidence="2" id="KW-1185">Reference proteome</keyword>
<evidence type="ECO:0000313" key="2">
    <source>
        <dbReference type="Proteomes" id="UP001241377"/>
    </source>
</evidence>
<evidence type="ECO:0000313" key="1">
    <source>
        <dbReference type="EMBL" id="KAJ9090683.1"/>
    </source>
</evidence>
<sequence>MTDETPKDLKNLGEDELYVEIGGKKVPWNSVNKPHTRILEADKHKPIPNPDTFPDIEPEAKKREEELAAERSKNK</sequence>
<proteinExistence type="predicted"/>
<gene>
    <name evidence="1" type="ORF">QFC19_009483</name>
</gene>
<comment type="caution">
    <text evidence="1">The sequence shown here is derived from an EMBL/GenBank/DDBJ whole genome shotgun (WGS) entry which is preliminary data.</text>
</comment>
<organism evidence="1 2">
    <name type="scientific">Naganishia cerealis</name>
    <dbReference type="NCBI Taxonomy" id="610337"/>
    <lineage>
        <taxon>Eukaryota</taxon>
        <taxon>Fungi</taxon>
        <taxon>Dikarya</taxon>
        <taxon>Basidiomycota</taxon>
        <taxon>Agaricomycotina</taxon>
        <taxon>Tremellomycetes</taxon>
        <taxon>Filobasidiales</taxon>
        <taxon>Filobasidiaceae</taxon>
        <taxon>Naganishia</taxon>
    </lineage>
</organism>
<protein>
    <submittedName>
        <fullName evidence="1">Uncharacterized protein</fullName>
    </submittedName>
</protein>
<reference evidence="1" key="1">
    <citation type="submission" date="2023-04" db="EMBL/GenBank/DDBJ databases">
        <title>Draft Genome sequencing of Naganishia species isolated from polar environments using Oxford Nanopore Technology.</title>
        <authorList>
            <person name="Leo P."/>
            <person name="Venkateswaran K."/>
        </authorList>
    </citation>
    <scope>NUCLEOTIDE SEQUENCE</scope>
    <source>
        <strain evidence="1">MNA-CCFEE 5261</strain>
    </source>
</reference>